<proteinExistence type="predicted"/>
<organism evidence="1 2">
    <name type="scientific">Thalassomonas actiniarum</name>
    <dbReference type="NCBI Taxonomy" id="485447"/>
    <lineage>
        <taxon>Bacteria</taxon>
        <taxon>Pseudomonadati</taxon>
        <taxon>Pseudomonadota</taxon>
        <taxon>Gammaproteobacteria</taxon>
        <taxon>Alteromonadales</taxon>
        <taxon>Colwelliaceae</taxon>
        <taxon>Thalassomonas</taxon>
    </lineage>
</organism>
<dbReference type="RefSeq" id="WP_160298302.1">
    <property type="nucleotide sequence ID" value="NZ_CP059736.1"/>
</dbReference>
<name>A0AAF0C4P7_9GAMM</name>
<dbReference type="AlphaFoldDB" id="A0AAF0C4P7"/>
<reference evidence="1 2" key="2">
    <citation type="journal article" date="2022" name="Mar. Drugs">
        <title>Bioassay-Guided Fractionation Leads to the Detection of Cholic Acid Generated by the Rare Thalassomonas sp.</title>
        <authorList>
            <person name="Pheiffer F."/>
            <person name="Schneider Y.K."/>
            <person name="Hansen E.H."/>
            <person name="Andersen J.H."/>
            <person name="Isaksson J."/>
            <person name="Busche T."/>
            <person name="R C."/>
            <person name="Kalinowski J."/>
            <person name="Zyl L.V."/>
            <person name="Trindade M."/>
        </authorList>
    </citation>
    <scope>NUCLEOTIDE SEQUENCE [LARGE SCALE GENOMIC DNA]</scope>
    <source>
        <strain evidence="1 2">A5K-106</strain>
    </source>
</reference>
<protein>
    <recommendedName>
        <fullName evidence="3">Flavodoxin-like fold domain-containing protein</fullName>
    </recommendedName>
</protein>
<sequence length="52" mass="5937">MKKLLVISGHPKLEVSLANKTILNLIEEKTDNLKVRRLDSLYPGYQIDVEAE</sequence>
<evidence type="ECO:0000313" key="1">
    <source>
        <dbReference type="EMBL" id="WDE02517.1"/>
    </source>
</evidence>
<dbReference type="Gene3D" id="3.40.50.360">
    <property type="match status" value="1"/>
</dbReference>
<dbReference type="EMBL" id="CP059736">
    <property type="protein sequence ID" value="WDE02517.1"/>
    <property type="molecule type" value="Genomic_DNA"/>
</dbReference>
<keyword evidence="2" id="KW-1185">Reference proteome</keyword>
<reference evidence="1 2" key="1">
    <citation type="journal article" date="2015" name="Genome Announc.">
        <title>Draft Genome Sequences of Marine Isolates of Thalassomonas viridans and Thalassomonas actiniarum.</title>
        <authorList>
            <person name="Olonade I."/>
            <person name="van Zyl L.J."/>
            <person name="Trindade M."/>
        </authorList>
    </citation>
    <scope>NUCLEOTIDE SEQUENCE [LARGE SCALE GENOMIC DNA]</scope>
    <source>
        <strain evidence="1 2">A5K-106</strain>
    </source>
</reference>
<evidence type="ECO:0000313" key="2">
    <source>
        <dbReference type="Proteomes" id="UP000032568"/>
    </source>
</evidence>
<evidence type="ECO:0008006" key="3">
    <source>
        <dbReference type="Google" id="ProtNLM"/>
    </source>
</evidence>
<gene>
    <name evidence="1" type="ORF">SG35_029360</name>
</gene>
<dbReference type="Proteomes" id="UP000032568">
    <property type="component" value="Chromosome pTact"/>
</dbReference>
<accession>A0AAF0C4P7</accession>
<dbReference type="KEGG" id="tact:SG35_029360"/>
<dbReference type="InterPro" id="IPR029039">
    <property type="entry name" value="Flavoprotein-like_sf"/>
</dbReference>